<evidence type="ECO:0000259" key="4">
    <source>
        <dbReference type="Pfam" id="PF13472"/>
    </source>
</evidence>
<keyword evidence="5" id="KW-0378">Hydrolase</keyword>
<comment type="caution">
    <text evidence="5">The sequence shown here is derived from an EMBL/GenBank/DDBJ whole genome shotgun (WGS) entry which is preliminary data.</text>
</comment>
<keyword evidence="2" id="KW-1015">Disulfide bond</keyword>
<proteinExistence type="predicted"/>
<feature type="active site" description="Nucleophile" evidence="1">
    <location>
        <position position="49"/>
    </location>
</feature>
<feature type="active site" evidence="1">
    <location>
        <position position="266"/>
    </location>
</feature>
<dbReference type="SUPFAM" id="SSF52266">
    <property type="entry name" value="SGNH hydrolase"/>
    <property type="match status" value="1"/>
</dbReference>
<accession>A0A838L2B0</accession>
<reference evidence="5 6" key="1">
    <citation type="submission" date="2020-07" db="EMBL/GenBank/DDBJ databases">
        <authorList>
            <person name="Sun Q."/>
        </authorList>
    </citation>
    <scope>NUCLEOTIDE SEQUENCE [LARGE SCALE GENOMIC DNA]</scope>
    <source>
        <strain evidence="5 6">CGMCC 1.13654</strain>
    </source>
</reference>
<feature type="disulfide bond" evidence="2">
    <location>
        <begin position="67"/>
        <end position="91"/>
    </location>
</feature>
<keyword evidence="3" id="KW-1133">Transmembrane helix</keyword>
<dbReference type="Gene3D" id="3.40.50.1110">
    <property type="entry name" value="SGNH hydrolase"/>
    <property type="match status" value="1"/>
</dbReference>
<dbReference type="AlphaFoldDB" id="A0A838L2B0"/>
<dbReference type="InterPro" id="IPR037460">
    <property type="entry name" value="SEST-like"/>
</dbReference>
<keyword evidence="3" id="KW-0812">Transmembrane</keyword>
<evidence type="ECO:0000313" key="6">
    <source>
        <dbReference type="Proteomes" id="UP000570166"/>
    </source>
</evidence>
<dbReference type="GO" id="GO:0019433">
    <property type="term" value="P:triglyceride catabolic process"/>
    <property type="evidence" value="ECO:0007669"/>
    <property type="project" value="TreeGrafter"/>
</dbReference>
<dbReference type="InterPro" id="IPR036514">
    <property type="entry name" value="SGNH_hydro_sf"/>
</dbReference>
<protein>
    <submittedName>
        <fullName evidence="5">SGNH/GDSL hydrolase family protein</fullName>
    </submittedName>
</protein>
<dbReference type="InterPro" id="IPR013830">
    <property type="entry name" value="SGNH_hydro"/>
</dbReference>
<evidence type="ECO:0000256" key="3">
    <source>
        <dbReference type="SAM" id="Phobius"/>
    </source>
</evidence>
<feature type="transmembrane region" description="Helical" evidence="3">
    <location>
        <begin position="9"/>
        <end position="31"/>
    </location>
</feature>
<evidence type="ECO:0000256" key="1">
    <source>
        <dbReference type="PIRSR" id="PIRSR637460-1"/>
    </source>
</evidence>
<gene>
    <name evidence="5" type="ORF">HZF05_05365</name>
</gene>
<dbReference type="Pfam" id="PF13472">
    <property type="entry name" value="Lipase_GDSL_2"/>
    <property type="match status" value="1"/>
</dbReference>
<dbReference type="GO" id="GO:0004806">
    <property type="term" value="F:triacylglycerol lipase activity"/>
    <property type="evidence" value="ECO:0007669"/>
    <property type="project" value="TreeGrafter"/>
</dbReference>
<keyword evidence="3" id="KW-0472">Membrane</keyword>
<dbReference type="Proteomes" id="UP000570166">
    <property type="component" value="Unassembled WGS sequence"/>
</dbReference>
<dbReference type="EMBL" id="JACEIB010000003">
    <property type="protein sequence ID" value="MBA2933521.1"/>
    <property type="molecule type" value="Genomic_DNA"/>
</dbReference>
<feature type="domain" description="SGNH hydrolase-type esterase" evidence="4">
    <location>
        <begin position="45"/>
        <end position="274"/>
    </location>
</feature>
<dbReference type="PANTHER" id="PTHR37981">
    <property type="entry name" value="LIPASE 2"/>
    <property type="match status" value="1"/>
</dbReference>
<dbReference type="PANTHER" id="PTHR37981:SF1">
    <property type="entry name" value="SGNH HYDROLASE-TYPE ESTERASE DOMAIN-CONTAINING PROTEIN"/>
    <property type="match status" value="1"/>
</dbReference>
<organism evidence="5 6">
    <name type="scientific">Sphingomonas chungangi</name>
    <dbReference type="NCBI Taxonomy" id="2683589"/>
    <lineage>
        <taxon>Bacteria</taxon>
        <taxon>Pseudomonadati</taxon>
        <taxon>Pseudomonadota</taxon>
        <taxon>Alphaproteobacteria</taxon>
        <taxon>Sphingomonadales</taxon>
        <taxon>Sphingomonadaceae</taxon>
        <taxon>Sphingomonas</taxon>
    </lineage>
</organism>
<dbReference type="RefSeq" id="WP_160363343.1">
    <property type="nucleotide sequence ID" value="NZ_JACEIB010000003.1"/>
</dbReference>
<sequence>MAWRRTARAILLGTICVIAALIGAVLIVIVVQGKRKPDTSGQYVAMGSSFAAGIGLGPHAPGSPLVCMRTTGGYPHLLARDLALSLVDMTCSGSTTDHILDGGQMFLGPQLDAIGPAARLVTITTGGNDIGYIGGLIHASAKVSAIDHALVGKPPPVDPRAFDKVTGNLVRIVKEARRRAPLARIVLASYPPALPPSGSCPALGISDDAAAKARDAADHLAAATRKAARLSDALFVDMNIIGAEHGVCSADPWINGPAPRTGVPFHPNAEGAQAVADAIRASLDRSR</sequence>
<evidence type="ECO:0000313" key="5">
    <source>
        <dbReference type="EMBL" id="MBA2933521.1"/>
    </source>
</evidence>
<feature type="disulfide bond" evidence="2">
    <location>
        <begin position="200"/>
        <end position="248"/>
    </location>
</feature>
<keyword evidence="6" id="KW-1185">Reference proteome</keyword>
<dbReference type="CDD" id="cd01823">
    <property type="entry name" value="SEST_like"/>
    <property type="match status" value="1"/>
</dbReference>
<evidence type="ECO:0000256" key="2">
    <source>
        <dbReference type="PIRSR" id="PIRSR637460-2"/>
    </source>
</evidence>
<name>A0A838L2B0_9SPHN</name>